<dbReference type="GO" id="GO:0005634">
    <property type="term" value="C:nucleus"/>
    <property type="evidence" value="ECO:0007669"/>
    <property type="project" value="UniProtKB-SubCell"/>
</dbReference>
<dbReference type="GO" id="GO:0009927">
    <property type="term" value="F:histidine phosphotransfer kinase activity"/>
    <property type="evidence" value="ECO:0007669"/>
    <property type="project" value="UniProtKB-UniRule"/>
</dbReference>
<evidence type="ECO:0000256" key="1">
    <source>
        <dbReference type="ARBA" id="ARBA00022864"/>
    </source>
</evidence>
<keyword evidence="7" id="KW-1185">Reference proteome</keyword>
<dbReference type="Proteomes" id="UP000316726">
    <property type="component" value="Chromosome 7"/>
</dbReference>
<organism evidence="6 7">
    <name type="scientific">Chloropicon primus</name>
    <dbReference type="NCBI Taxonomy" id="1764295"/>
    <lineage>
        <taxon>Eukaryota</taxon>
        <taxon>Viridiplantae</taxon>
        <taxon>Chlorophyta</taxon>
        <taxon>Chloropicophyceae</taxon>
        <taxon>Chloropicales</taxon>
        <taxon>Chloropicaceae</taxon>
        <taxon>Chloropicon</taxon>
    </lineage>
</organism>
<dbReference type="PANTHER" id="PTHR28242:SF52">
    <property type="entry name" value="PHOSPHORELAY INTERMEDIATE PROTEIN YPD1"/>
    <property type="match status" value="1"/>
</dbReference>
<keyword evidence="3" id="KW-0902">Two-component regulatory system</keyword>
<keyword evidence="1 3" id="KW-0932">Cytokinin signaling pathway</keyword>
<accession>A0A5B8MP10</accession>
<evidence type="ECO:0000313" key="6">
    <source>
        <dbReference type="EMBL" id="QDZ22256.1"/>
    </source>
</evidence>
<sequence>MVELRETAEGGGGIGTGVVVVESPLSNIEAKRDENPRGEGKGDPTIEIGQPEVERPGPQEQGPRKDDEKKASSSGRGHETTEEIEKRLLGEGVFDENFVSLKDDVGEELLPEILNLYISDGEETLGSLVQLSNGGDKAVDFPEIQKLIHRFKGSSLNIGIAQMCGYCKDIRKLCVEKNAEETKRELASMREGFLKVKEELESYIESLLKRKRHKPDA</sequence>
<feature type="compositionally biased region" description="Basic and acidic residues" evidence="4">
    <location>
        <begin position="29"/>
        <end position="44"/>
    </location>
</feature>
<keyword evidence="6" id="KW-0808">Transferase</keyword>
<dbReference type="PANTHER" id="PTHR28242">
    <property type="entry name" value="PHOSPHORELAY INTERMEDIATE PROTEIN YPD1"/>
    <property type="match status" value="1"/>
</dbReference>
<dbReference type="InterPro" id="IPR008207">
    <property type="entry name" value="Sig_transdc_His_kin_Hpt_dom"/>
</dbReference>
<evidence type="ECO:0000256" key="3">
    <source>
        <dbReference type="RuleBase" id="RU369004"/>
    </source>
</evidence>
<dbReference type="Gene3D" id="1.20.120.160">
    <property type="entry name" value="HPT domain"/>
    <property type="match status" value="1"/>
</dbReference>
<proteinExistence type="predicted"/>
<dbReference type="GO" id="GO:0005829">
    <property type="term" value="C:cytosol"/>
    <property type="evidence" value="ECO:0007669"/>
    <property type="project" value="UniProtKB-SubCell"/>
</dbReference>
<dbReference type="Pfam" id="PF01627">
    <property type="entry name" value="Hpt"/>
    <property type="match status" value="1"/>
</dbReference>
<name>A0A5B8MP10_9CHLO</name>
<comment type="function">
    <text evidence="3">Functions as a two-component phosphorelay mediators between cytokinin sensor histidine kinases and response regulators (B-type ARRs). Plays an important role in propagating cytokinin signal transduction.</text>
</comment>
<dbReference type="GO" id="GO:0009736">
    <property type="term" value="P:cytokinin-activated signaling pathway"/>
    <property type="evidence" value="ECO:0007669"/>
    <property type="project" value="UniProtKB-KW"/>
</dbReference>
<dbReference type="GO" id="GO:0043424">
    <property type="term" value="F:protein histidine kinase binding"/>
    <property type="evidence" value="ECO:0007669"/>
    <property type="project" value="UniProtKB-UniRule"/>
</dbReference>
<feature type="modified residue" description="Phosphohistidine" evidence="2">
    <location>
        <position position="149"/>
    </location>
</feature>
<dbReference type="AlphaFoldDB" id="A0A5B8MP10"/>
<comment type="domain">
    <text evidence="3">Histidine-containing phosphotransfer domain (HPt) contains an active histidine that mediates the phosphotransfer.</text>
</comment>
<dbReference type="InterPro" id="IPR045871">
    <property type="entry name" value="AHP1-5/YPD1"/>
</dbReference>
<feature type="region of interest" description="Disordered" evidence="4">
    <location>
        <begin position="1"/>
        <end position="84"/>
    </location>
</feature>
<evidence type="ECO:0000256" key="4">
    <source>
        <dbReference type="SAM" id="MobiDB-lite"/>
    </source>
</evidence>
<gene>
    <name evidence="6" type="ORF">A3770_07p47740</name>
</gene>
<feature type="compositionally biased region" description="Basic and acidic residues" evidence="4">
    <location>
        <begin position="52"/>
        <end position="84"/>
    </location>
</feature>
<dbReference type="PROSITE" id="PS50894">
    <property type="entry name" value="HPT"/>
    <property type="match status" value="1"/>
</dbReference>
<dbReference type="EMBL" id="CP031040">
    <property type="protein sequence ID" value="QDZ22256.1"/>
    <property type="molecule type" value="Genomic_DNA"/>
</dbReference>
<reference evidence="6 7" key="1">
    <citation type="submission" date="2018-07" db="EMBL/GenBank/DDBJ databases">
        <title>The complete nuclear genome of the prasinophyte Chloropicon primus (CCMP1205).</title>
        <authorList>
            <person name="Pombert J.-F."/>
            <person name="Otis C."/>
            <person name="Turmel M."/>
            <person name="Lemieux C."/>
        </authorList>
    </citation>
    <scope>NUCLEOTIDE SEQUENCE [LARGE SCALE GENOMIC DNA]</scope>
    <source>
        <strain evidence="6 7">CCMP1205</strain>
    </source>
</reference>
<keyword evidence="2" id="KW-0597">Phosphoprotein</keyword>
<dbReference type="OrthoDB" id="1673781at2759"/>
<dbReference type="STRING" id="1764295.A0A5B8MP10"/>
<comment type="subcellular location">
    <subcellularLocation>
        <location evidence="3">Cytoplasm</location>
        <location evidence="3">Cytosol</location>
    </subcellularLocation>
    <subcellularLocation>
        <location evidence="3">Nucleus</location>
    </subcellularLocation>
</comment>
<protein>
    <recommendedName>
        <fullName evidence="3">Histidine-containing phosphotransfer protein</fullName>
    </recommendedName>
</protein>
<evidence type="ECO:0000313" key="7">
    <source>
        <dbReference type="Proteomes" id="UP000316726"/>
    </source>
</evidence>
<feature type="domain" description="HPt" evidence="5">
    <location>
        <begin position="106"/>
        <end position="211"/>
    </location>
</feature>
<dbReference type="InterPro" id="IPR036641">
    <property type="entry name" value="HPT_dom_sf"/>
</dbReference>
<dbReference type="SUPFAM" id="SSF47226">
    <property type="entry name" value="Histidine-containing phosphotransfer domain, HPT domain"/>
    <property type="match status" value="1"/>
</dbReference>
<evidence type="ECO:0000256" key="2">
    <source>
        <dbReference type="PROSITE-ProRule" id="PRU00110"/>
    </source>
</evidence>
<keyword evidence="6" id="KW-0418">Kinase</keyword>
<dbReference type="GO" id="GO:0000160">
    <property type="term" value="P:phosphorelay signal transduction system"/>
    <property type="evidence" value="ECO:0007669"/>
    <property type="project" value="UniProtKB-UniRule"/>
</dbReference>
<evidence type="ECO:0000259" key="5">
    <source>
        <dbReference type="PROSITE" id="PS50894"/>
    </source>
</evidence>